<dbReference type="InterPro" id="IPR004761">
    <property type="entry name" value="Spore_GerAB"/>
</dbReference>
<dbReference type="Gene3D" id="1.20.1740.10">
    <property type="entry name" value="Amino acid/polyamine transporter I"/>
    <property type="match status" value="1"/>
</dbReference>
<organism evidence="9 10">
    <name type="scientific">Aquisalibacillus elongatus</name>
    <dbReference type="NCBI Taxonomy" id="485577"/>
    <lineage>
        <taxon>Bacteria</taxon>
        <taxon>Bacillati</taxon>
        <taxon>Bacillota</taxon>
        <taxon>Bacilli</taxon>
        <taxon>Bacillales</taxon>
        <taxon>Bacillaceae</taxon>
        <taxon>Aquisalibacillus</taxon>
    </lineage>
</organism>
<keyword evidence="3" id="KW-0813">Transport</keyword>
<dbReference type="GO" id="GO:0009847">
    <property type="term" value="P:spore germination"/>
    <property type="evidence" value="ECO:0007669"/>
    <property type="project" value="InterPro"/>
</dbReference>
<keyword evidence="6 8" id="KW-1133">Transmembrane helix</keyword>
<feature type="transmembrane region" description="Helical" evidence="8">
    <location>
        <begin position="336"/>
        <end position="356"/>
    </location>
</feature>
<keyword evidence="7 8" id="KW-0472">Membrane</keyword>
<evidence type="ECO:0000256" key="3">
    <source>
        <dbReference type="ARBA" id="ARBA00022448"/>
    </source>
</evidence>
<feature type="transmembrane region" description="Helical" evidence="8">
    <location>
        <begin position="118"/>
        <end position="139"/>
    </location>
</feature>
<feature type="transmembrane region" description="Helical" evidence="8">
    <location>
        <begin position="15"/>
        <end position="35"/>
    </location>
</feature>
<dbReference type="PANTHER" id="PTHR34975:SF2">
    <property type="entry name" value="SPORE GERMINATION PROTEIN A2"/>
    <property type="match status" value="1"/>
</dbReference>
<evidence type="ECO:0000256" key="2">
    <source>
        <dbReference type="ARBA" id="ARBA00007998"/>
    </source>
</evidence>
<dbReference type="GO" id="GO:0016020">
    <property type="term" value="C:membrane"/>
    <property type="evidence" value="ECO:0007669"/>
    <property type="project" value="UniProtKB-SubCell"/>
</dbReference>
<evidence type="ECO:0000256" key="7">
    <source>
        <dbReference type="ARBA" id="ARBA00023136"/>
    </source>
</evidence>
<protein>
    <submittedName>
        <fullName evidence="9">Spore germination protein (Amino acid permease)</fullName>
    </submittedName>
</protein>
<reference evidence="9 10" key="1">
    <citation type="submission" date="2018-11" db="EMBL/GenBank/DDBJ databases">
        <title>Genomic Encyclopedia of Type Strains, Phase IV (KMG-IV): sequencing the most valuable type-strain genomes for metagenomic binning, comparative biology and taxonomic classification.</title>
        <authorList>
            <person name="Goeker M."/>
        </authorList>
    </citation>
    <scope>NUCLEOTIDE SEQUENCE [LARGE SCALE GENOMIC DNA]</scope>
    <source>
        <strain evidence="9 10">DSM 18090</strain>
    </source>
</reference>
<keyword evidence="10" id="KW-1185">Reference proteome</keyword>
<feature type="transmembrane region" description="Helical" evidence="8">
    <location>
        <begin position="47"/>
        <end position="71"/>
    </location>
</feature>
<comment type="subcellular location">
    <subcellularLocation>
        <location evidence="1">Membrane</location>
        <topology evidence="1">Multi-pass membrane protein</topology>
    </subcellularLocation>
</comment>
<dbReference type="OrthoDB" id="2380240at2"/>
<comment type="caution">
    <text evidence="9">The sequence shown here is derived from an EMBL/GenBank/DDBJ whole genome shotgun (WGS) entry which is preliminary data.</text>
</comment>
<evidence type="ECO:0000256" key="4">
    <source>
        <dbReference type="ARBA" id="ARBA00022544"/>
    </source>
</evidence>
<feature type="transmembrane region" description="Helical" evidence="8">
    <location>
        <begin position="92"/>
        <end position="112"/>
    </location>
</feature>
<name>A0A3N5B3J2_9BACI</name>
<proteinExistence type="inferred from homology"/>
<evidence type="ECO:0000313" key="9">
    <source>
        <dbReference type="EMBL" id="RPF50120.1"/>
    </source>
</evidence>
<feature type="transmembrane region" description="Helical" evidence="8">
    <location>
        <begin position="188"/>
        <end position="212"/>
    </location>
</feature>
<feature type="transmembrane region" description="Helical" evidence="8">
    <location>
        <begin position="273"/>
        <end position="296"/>
    </location>
</feature>
<feature type="transmembrane region" description="Helical" evidence="8">
    <location>
        <begin position="146"/>
        <end position="165"/>
    </location>
</feature>
<dbReference type="EMBL" id="RKRF01000014">
    <property type="protein sequence ID" value="RPF50120.1"/>
    <property type="molecule type" value="Genomic_DNA"/>
</dbReference>
<dbReference type="RefSeq" id="WP_124223756.1">
    <property type="nucleotide sequence ID" value="NZ_RKRF01000014.1"/>
</dbReference>
<keyword evidence="4" id="KW-0309">Germination</keyword>
<evidence type="ECO:0000256" key="6">
    <source>
        <dbReference type="ARBA" id="ARBA00022989"/>
    </source>
</evidence>
<evidence type="ECO:0000256" key="5">
    <source>
        <dbReference type="ARBA" id="ARBA00022692"/>
    </source>
</evidence>
<accession>A0A3N5B3J2</accession>
<dbReference type="PANTHER" id="PTHR34975">
    <property type="entry name" value="SPORE GERMINATION PROTEIN A2"/>
    <property type="match status" value="1"/>
</dbReference>
<dbReference type="AlphaFoldDB" id="A0A3N5B3J2"/>
<feature type="transmembrane region" description="Helical" evidence="8">
    <location>
        <begin position="308"/>
        <end position="324"/>
    </location>
</feature>
<comment type="similarity">
    <text evidence="2">Belongs to the amino acid-polyamine-organocation (APC) superfamily. Spore germination protein (SGP) (TC 2.A.3.9) family.</text>
</comment>
<gene>
    <name evidence="9" type="ORF">EDC24_2938</name>
</gene>
<evidence type="ECO:0000313" key="10">
    <source>
        <dbReference type="Proteomes" id="UP000276443"/>
    </source>
</evidence>
<evidence type="ECO:0000256" key="8">
    <source>
        <dbReference type="SAM" id="Phobius"/>
    </source>
</evidence>
<dbReference type="NCBIfam" id="TIGR00912">
    <property type="entry name" value="2A0309"/>
    <property type="match status" value="1"/>
</dbReference>
<dbReference type="Proteomes" id="UP000276443">
    <property type="component" value="Unassembled WGS sequence"/>
</dbReference>
<feature type="transmembrane region" description="Helical" evidence="8">
    <location>
        <begin position="224"/>
        <end position="244"/>
    </location>
</feature>
<evidence type="ECO:0000256" key="1">
    <source>
        <dbReference type="ARBA" id="ARBA00004141"/>
    </source>
</evidence>
<sequence>MHKQLMISKDKQIRAAYLFIVLHTMQVGVGIAGYPRLVFMEARQDSWISIIVTGLILHLVIACMVFVLRTYEKQDLAGILHTIFGSIIGKSIAVIFVIYFYLLFFSVIVNYIEFVQVFIFPQMQSWFIGLLLLSLVWYAVLGGIRVAVGASVVFFLSTIWMMGLLRKPITFIESRHYFPVFDTAISDIFSGVLISSYTFLGFELLWVIFPFINDKKRVNRYSQLAMTFTVLMYLTITMVVIGYFSPTQLEQKVWPLLTLFKVLSFPFFERFDLLAVAIWMIIVLPNLILLGWMVTFTCKRVSDWKQKHCLVALIILTLILVWIFEDREFVNQLTDYTGKIGLGLGFIFPFLLLPFAMRHRMKRKKNHAKN</sequence>
<keyword evidence="5 8" id="KW-0812">Transmembrane</keyword>
<dbReference type="Pfam" id="PF03845">
    <property type="entry name" value="Spore_permease"/>
    <property type="match status" value="1"/>
</dbReference>